<protein>
    <recommendedName>
        <fullName evidence="3">Protein NO VEIN C-terminal domain-containing protein</fullName>
    </recommendedName>
</protein>
<dbReference type="Gene3D" id="3.30.565.10">
    <property type="entry name" value="Histidine kinase-like ATPase, C-terminal domain"/>
    <property type="match status" value="1"/>
</dbReference>
<sequence>MDIPQSEEDARAHIAEIRASKGQDNAESDVADLENALFILADQLYQKSTHFLLELIQNADDNNYRSSNPTLNITLSGRTLRIDCNEIGFTRRNTEAICKVGRSTKAGLDKSTEYIGEKGIGFKSVFKIADFVWIHSGHYSFMFDKNTKLGMITPIWTAFPCPPKAGYTSMYLQLTDDCNVRELLNEIKSLDPRLLIFLRKLREVNITFHEEASLTWETKLTCQNVGTTNGEELVKLHQDEDCRLYKIIRHSILDLPPEPKRPNCYESQIFLAFLLGEFEGTSMASQNVYAFLPIRDYGFKFLIQADFLLSASREEIDASSPWNQVLLENTPKAFRKAVGDFNSGDLRYTWIKFLQKRSPFSGFFSSLEESIVQALSDSPILESQSGELMVPSKLRTVPAAVLGDDEQPFVPTDLSGSKYISPKYSLEKHRAELSLLGVKDVTREEFVDDLEMFIKSSPERFQNMPQIWHSRLCKLLYQFSDGNATVKEKAVELEIIPLSGGKWISSSKQVLYFSDEKNKDVQIPNGIEMKEINFEAASDHSRRNLYTLLGARVWTNEKVCQAIISTHSSSSFLPMLLSLEDLISHAMFLFHANWTRISPGCLWLLTESGAVKPSFDAYIDSDKTGSASTLFGQDRKLFSFIHSDYSMKVALDRQSQLRDWMVANLGVAEFPRLVDNWDHYAKWITQEKKSTMECTRQVRQAIGNMSVSCKGGGSAKLRETILPTPNTDATSLASISFLEIPDPQHPQWKKLSHFGVVVTAGIGPFIKYLEILKNSDSTLEKTSELYKQIYTQCNLDPSLIRQCKRSFESETLIFTPKSKDWTGREWLSLQGCVWEGPTCLRKVACLSKFYPEHYSFFSLMLGLRKADWTTLTDEARMIKASDPLDYISEVFVAISEHFQAAVKPRFSEARTIIAALTKSAIFPVDEGKSGSTFDYLSTSQTDTTWYIADRPHLKHVFQGHVPLLALNEETLGKIDPLIKALSWDRRLLSRLARGVPDVGRDAQLNNKYTRSMCTRARFIARLMPPMLANRKAIIEQLCNSKVYTVKKITLKWTVKVRDRGDVEGRADSGDSDISHPPLELLEELADFCQLTEASQIALLHASGSASRHHGDADYWEDQEATFDAVSTFMNRFTALNQWDNAKARPWSTTNTDSILPHFYRLENVDPYSLLPQTSRSLWSGRLRQAGAFLDDQTSISFIHDSSDSGKKSRLRPHRLFPALVTINRARETVVEMLPDSTVDVARDVILAGEVYVSKLLESELREVYDPEIHWTSSLRQKTGLSPFTGNEIEASTFTIADQNGSLALSHMLARKVHSHRIVNKNLRAPVYHIEVVTTAGGITSVIKKNHVNVILLD</sequence>
<organism evidence="1 2">
    <name type="scientific">Phialocephala subalpina</name>
    <dbReference type="NCBI Taxonomy" id="576137"/>
    <lineage>
        <taxon>Eukaryota</taxon>
        <taxon>Fungi</taxon>
        <taxon>Dikarya</taxon>
        <taxon>Ascomycota</taxon>
        <taxon>Pezizomycotina</taxon>
        <taxon>Leotiomycetes</taxon>
        <taxon>Helotiales</taxon>
        <taxon>Mollisiaceae</taxon>
        <taxon>Phialocephala</taxon>
        <taxon>Phialocephala fortinii species complex</taxon>
    </lineage>
</organism>
<dbReference type="PANTHER" id="PTHR32387:SF0">
    <property type="entry name" value="PROTEIN NO VEIN"/>
    <property type="match status" value="1"/>
</dbReference>
<dbReference type="STRING" id="576137.A0A1L7WCE4"/>
<proteinExistence type="predicted"/>
<dbReference type="EMBL" id="FJOG01000001">
    <property type="protein sequence ID" value="CZR50455.1"/>
    <property type="molecule type" value="Genomic_DNA"/>
</dbReference>
<evidence type="ECO:0000313" key="2">
    <source>
        <dbReference type="Proteomes" id="UP000184330"/>
    </source>
</evidence>
<dbReference type="SUPFAM" id="SSF55874">
    <property type="entry name" value="ATPase domain of HSP90 chaperone/DNA topoisomerase II/histidine kinase"/>
    <property type="match status" value="1"/>
</dbReference>
<dbReference type="Proteomes" id="UP000184330">
    <property type="component" value="Unassembled WGS sequence"/>
</dbReference>
<dbReference type="NCBIfam" id="NF047352">
    <property type="entry name" value="P_loop_sacsin"/>
    <property type="match status" value="1"/>
</dbReference>
<name>A0A1L7WCE4_9HELO</name>
<accession>A0A1L7WCE4</accession>
<dbReference type="InterPro" id="IPR036890">
    <property type="entry name" value="HATPase_C_sf"/>
</dbReference>
<gene>
    <name evidence="1" type="ORF">PAC_00327</name>
</gene>
<dbReference type="OrthoDB" id="1262810at2759"/>
<dbReference type="PANTHER" id="PTHR32387">
    <property type="entry name" value="WU:FJ29H11"/>
    <property type="match status" value="1"/>
</dbReference>
<dbReference type="InterPro" id="IPR052957">
    <property type="entry name" value="Auxin_embryo_med"/>
</dbReference>
<evidence type="ECO:0000313" key="1">
    <source>
        <dbReference type="EMBL" id="CZR50455.1"/>
    </source>
</evidence>
<evidence type="ECO:0008006" key="3">
    <source>
        <dbReference type="Google" id="ProtNLM"/>
    </source>
</evidence>
<keyword evidence="2" id="KW-1185">Reference proteome</keyword>
<reference evidence="1 2" key="1">
    <citation type="submission" date="2016-03" db="EMBL/GenBank/DDBJ databases">
        <authorList>
            <person name="Ploux O."/>
        </authorList>
    </citation>
    <scope>NUCLEOTIDE SEQUENCE [LARGE SCALE GENOMIC DNA]</scope>
    <source>
        <strain evidence="1 2">UAMH 11012</strain>
    </source>
</reference>